<reference evidence="2 3" key="1">
    <citation type="journal article" date="2010" name="Stand. Genomic Sci.">
        <title>Complete genome sequence of Spirochaeta smaragdinae type strain (SEBR 4228).</title>
        <authorList>
            <person name="Mavromatis K."/>
            <person name="Yasawong M."/>
            <person name="Chertkov O."/>
            <person name="Lapidus A."/>
            <person name="Lucas S."/>
            <person name="Nolan M."/>
            <person name="Del Rio T.G."/>
            <person name="Tice H."/>
            <person name="Cheng J.F."/>
            <person name="Pitluck S."/>
            <person name="Liolios K."/>
            <person name="Ivanova N."/>
            <person name="Tapia R."/>
            <person name="Han C."/>
            <person name="Bruce D."/>
            <person name="Goodwin L."/>
            <person name="Pati A."/>
            <person name="Chen A."/>
            <person name="Palaniappan K."/>
            <person name="Land M."/>
            <person name="Hauser L."/>
            <person name="Chang Y.J."/>
            <person name="Jeffries C.D."/>
            <person name="Detter J.C."/>
            <person name="Rohde M."/>
            <person name="Brambilla E."/>
            <person name="Spring S."/>
            <person name="Goker M."/>
            <person name="Sikorski J."/>
            <person name="Woyke T."/>
            <person name="Bristow J."/>
            <person name="Eisen J.A."/>
            <person name="Markowitz V."/>
            <person name="Hugenholtz P."/>
            <person name="Klenk H.P."/>
            <person name="Kyrpides N.C."/>
        </authorList>
    </citation>
    <scope>NUCLEOTIDE SEQUENCE [LARGE SCALE GENOMIC DNA]</scope>
    <source>
        <strain evidence="3">DSM 11293 / JCM 15392 / SEBR 4228</strain>
    </source>
</reference>
<dbReference type="Gene3D" id="3.30.420.40">
    <property type="match status" value="2"/>
</dbReference>
<dbReference type="Pfam" id="PF00480">
    <property type="entry name" value="ROK"/>
    <property type="match status" value="1"/>
</dbReference>
<keyword evidence="3" id="KW-1185">Reference proteome</keyword>
<dbReference type="PANTHER" id="PTHR18964">
    <property type="entry name" value="ROK (REPRESSOR, ORF, KINASE) FAMILY"/>
    <property type="match status" value="1"/>
</dbReference>
<dbReference type="STRING" id="573413.Spirs_2095"/>
<name>E1R330_SEDSS</name>
<dbReference type="EMBL" id="CP002116">
    <property type="protein sequence ID" value="ADK81216.1"/>
    <property type="molecule type" value="Genomic_DNA"/>
</dbReference>
<dbReference type="InterPro" id="IPR036390">
    <property type="entry name" value="WH_DNA-bd_sf"/>
</dbReference>
<dbReference type="RefSeq" id="WP_013254680.1">
    <property type="nucleotide sequence ID" value="NC_014364.1"/>
</dbReference>
<dbReference type="AlphaFoldDB" id="E1R330"/>
<dbReference type="KEGG" id="ssm:Spirs_2095"/>
<dbReference type="OrthoDB" id="358648at2"/>
<gene>
    <name evidence="2" type="ordered locus">Spirs_2095</name>
</gene>
<organism evidence="2 3">
    <name type="scientific">Sediminispirochaeta smaragdinae (strain DSM 11293 / JCM 15392 / SEBR 4228)</name>
    <name type="common">Spirochaeta smaragdinae</name>
    <dbReference type="NCBI Taxonomy" id="573413"/>
    <lineage>
        <taxon>Bacteria</taxon>
        <taxon>Pseudomonadati</taxon>
        <taxon>Spirochaetota</taxon>
        <taxon>Spirochaetia</taxon>
        <taxon>Spirochaetales</taxon>
        <taxon>Spirochaetaceae</taxon>
        <taxon>Sediminispirochaeta</taxon>
    </lineage>
</organism>
<protein>
    <submittedName>
        <fullName evidence="2">ROK family protein</fullName>
    </submittedName>
</protein>
<dbReference type="PANTHER" id="PTHR18964:SF149">
    <property type="entry name" value="BIFUNCTIONAL UDP-N-ACETYLGLUCOSAMINE 2-EPIMERASE_N-ACETYLMANNOSAMINE KINASE"/>
    <property type="match status" value="1"/>
</dbReference>
<dbReference type="InterPro" id="IPR036388">
    <property type="entry name" value="WH-like_DNA-bd_sf"/>
</dbReference>
<accession>E1R330</accession>
<dbReference type="Gene3D" id="1.10.10.10">
    <property type="entry name" value="Winged helix-like DNA-binding domain superfamily/Winged helix DNA-binding domain"/>
    <property type="match status" value="1"/>
</dbReference>
<dbReference type="InterPro" id="IPR043129">
    <property type="entry name" value="ATPase_NBD"/>
</dbReference>
<evidence type="ECO:0000313" key="3">
    <source>
        <dbReference type="Proteomes" id="UP000002318"/>
    </source>
</evidence>
<dbReference type="SUPFAM" id="SSF46785">
    <property type="entry name" value="Winged helix' DNA-binding domain"/>
    <property type="match status" value="1"/>
</dbReference>
<dbReference type="HOGENOM" id="CLU_036604_13_2_12"/>
<proteinExistence type="inferred from homology"/>
<sequence length="378" mass="41716">MTHKNAMNQAAMKQQNREKTMQELWIHSPISRTLLAQETGLNKATITNVIADLQSNNLITTIGTEHSKPGRSQSLIMFNKSYGLCAGVVFRPQVISLAVSDIYATILWSEEVRFTISTDPMEVIGQLVEKLKTGISSCSHVSTRLLGVGVGTASLLREGDDMLYAIHSLDWKNIPLRNILSKEFKVPIIVDTGSNNGMVGEQYFGLAKNIRNAFYLSIGYGIGGSILANGKITRGQDGFAGDVGHMTIDLNGPYCRCGKRGCWEVMASEIFLDYRPFAEYIDRANQGDKEAIKKLNLIGKNLGKGISTIISVLNPELVILGCDVTVCGNWVMNPLRSELKARVWPFVLEKTRIEYSTLGNTSNMLGTLMRVIETIFKS</sequence>
<dbReference type="InterPro" id="IPR000600">
    <property type="entry name" value="ROK"/>
</dbReference>
<dbReference type="Proteomes" id="UP000002318">
    <property type="component" value="Chromosome"/>
</dbReference>
<evidence type="ECO:0000256" key="1">
    <source>
        <dbReference type="ARBA" id="ARBA00006479"/>
    </source>
</evidence>
<dbReference type="eggNOG" id="COG1940">
    <property type="taxonomic scope" value="Bacteria"/>
</dbReference>
<evidence type="ECO:0000313" key="2">
    <source>
        <dbReference type="EMBL" id="ADK81216.1"/>
    </source>
</evidence>
<dbReference type="SUPFAM" id="SSF53067">
    <property type="entry name" value="Actin-like ATPase domain"/>
    <property type="match status" value="2"/>
</dbReference>
<comment type="similarity">
    <text evidence="1">Belongs to the ROK (NagC/XylR) family.</text>
</comment>